<feature type="compositionally biased region" description="Polar residues" evidence="1">
    <location>
        <begin position="578"/>
        <end position="592"/>
    </location>
</feature>
<dbReference type="Proteomes" id="UP000799437">
    <property type="component" value="Unassembled WGS sequence"/>
</dbReference>
<feature type="region of interest" description="Disordered" evidence="1">
    <location>
        <begin position="1"/>
        <end position="121"/>
    </location>
</feature>
<feature type="compositionally biased region" description="Polar residues" evidence="1">
    <location>
        <begin position="7"/>
        <end position="19"/>
    </location>
</feature>
<accession>A0A6A6W5Q8</accession>
<feature type="compositionally biased region" description="Polar residues" evidence="1">
    <location>
        <begin position="857"/>
        <end position="866"/>
    </location>
</feature>
<feature type="compositionally biased region" description="Basic and acidic residues" evidence="1">
    <location>
        <begin position="522"/>
        <end position="540"/>
    </location>
</feature>
<feature type="compositionally biased region" description="Low complexity" evidence="1">
    <location>
        <begin position="623"/>
        <end position="639"/>
    </location>
</feature>
<feature type="compositionally biased region" description="Low complexity" evidence="1">
    <location>
        <begin position="165"/>
        <end position="179"/>
    </location>
</feature>
<feature type="compositionally biased region" description="Basic and acidic residues" evidence="1">
    <location>
        <begin position="230"/>
        <end position="240"/>
    </location>
</feature>
<dbReference type="GeneID" id="54489978"/>
<feature type="compositionally biased region" description="Basic and acidic residues" evidence="1">
    <location>
        <begin position="194"/>
        <end position="223"/>
    </location>
</feature>
<evidence type="ECO:0000256" key="1">
    <source>
        <dbReference type="SAM" id="MobiDB-lite"/>
    </source>
</evidence>
<organism evidence="2 3">
    <name type="scientific">Pseudovirgaria hyperparasitica</name>
    <dbReference type="NCBI Taxonomy" id="470096"/>
    <lineage>
        <taxon>Eukaryota</taxon>
        <taxon>Fungi</taxon>
        <taxon>Dikarya</taxon>
        <taxon>Ascomycota</taxon>
        <taxon>Pezizomycotina</taxon>
        <taxon>Dothideomycetes</taxon>
        <taxon>Dothideomycetes incertae sedis</taxon>
        <taxon>Acrospermales</taxon>
        <taxon>Acrospermaceae</taxon>
        <taxon>Pseudovirgaria</taxon>
    </lineage>
</organism>
<evidence type="ECO:0000313" key="2">
    <source>
        <dbReference type="EMBL" id="KAF2757364.1"/>
    </source>
</evidence>
<feature type="compositionally biased region" description="Acidic residues" evidence="1">
    <location>
        <begin position="732"/>
        <end position="744"/>
    </location>
</feature>
<protein>
    <submittedName>
        <fullName evidence="2">Uncharacterized protein</fullName>
    </submittedName>
</protein>
<feature type="compositionally biased region" description="Polar residues" evidence="1">
    <location>
        <begin position="640"/>
        <end position="663"/>
    </location>
</feature>
<feature type="compositionally biased region" description="Low complexity" evidence="1">
    <location>
        <begin position="688"/>
        <end position="714"/>
    </location>
</feature>
<feature type="region of interest" description="Disordered" evidence="1">
    <location>
        <begin position="152"/>
        <end position="373"/>
    </location>
</feature>
<feature type="compositionally biased region" description="Polar residues" evidence="1">
    <location>
        <begin position="554"/>
        <end position="570"/>
    </location>
</feature>
<dbReference type="AlphaFoldDB" id="A0A6A6W5Q8"/>
<feature type="compositionally biased region" description="Low complexity" evidence="1">
    <location>
        <begin position="51"/>
        <end position="65"/>
    </location>
</feature>
<sequence length="873" mass="96043">MVGPQLPNVSRAGSPQFFNDSHDRDAHDQYISSLQQRQQQADAFYRTQHYSRPSSSSGSLPQSLRRTPRPEPRPVTRRRSGSLDSAVRAKPAGHLTEEPAPNESRPRAASANRAPTPHPALHISRRTASAILYTLEEAIRTPHPFTPDLVEENAPMSDLPGGAAGSARAANNGARAASGPVPVQQRSGAAGVRTPRDIMNERQAREARRREQEDTARQAEQREQQQAQDDETRRAAERRIIAAGVAAPYQRDTGRSRQTGDGGYVIGEQPRQQPGRQEIPTTGRPPGGDGVTGSRTRASSLSQGQPRVAVPQQSPAQAGSSRVPGAVPRLPTSSAPLQPHARTSSAPAQSIPKPSVDPSQPQPQSQTRTSNVSSFPHAFERWETLSSHWEGLTSYWIRRLEANTEEVRREPLAQQMSRQITDLSAAGANLFHAVVELQRLRASSERKFQRWFFETRQEQERMQEVQAELERSLAAERTARKDAELRAERAERDKNVDSKKTSEIRRELQISVEEARRAWEELGRREQEERDRTMSLREGHPTLVGGVQVVPMQATMSRHGSTSQRPSTQERLAEQDPQMRQQFSYDDQSPTDTDPYASAAARGATSALRNEPEAPAMGQSGYATYPSGSTPATSSSTHTMIPTEQTTAPRTQIPTSQAQQQPSRVAAPPVSEPSTPEAFYTHAGTYLTTTQSGQPSTSQQSQPQQSQQYQRQTTAVSEPGDDGQSYVPSVEGESEISDEEEYVIDADGNYVRDQRGNPIPYRPPRRSIDSDADSYDVQADLDRERELAQRYGSQPSQRYPATTGTAGPPVSSAGGTGQPDYEGQGYGQGSYEWAGVQRHHHPTRLSDVLEEDERSRTSPSRGSQRGQFAGGLG</sequence>
<feature type="compositionally biased region" description="Low complexity" evidence="1">
    <location>
        <begin position="597"/>
        <end position="607"/>
    </location>
</feature>
<gene>
    <name evidence="2" type="ORF">EJ05DRAFT_529073</name>
</gene>
<feature type="compositionally biased region" description="Polar residues" evidence="1">
    <location>
        <begin position="331"/>
        <end position="348"/>
    </location>
</feature>
<dbReference type="EMBL" id="ML996573">
    <property type="protein sequence ID" value="KAF2757364.1"/>
    <property type="molecule type" value="Genomic_DNA"/>
</dbReference>
<evidence type="ECO:0000313" key="3">
    <source>
        <dbReference type="Proteomes" id="UP000799437"/>
    </source>
</evidence>
<feature type="compositionally biased region" description="Polar residues" evidence="1">
    <location>
        <begin position="791"/>
        <end position="805"/>
    </location>
</feature>
<keyword evidence="3" id="KW-1185">Reference proteome</keyword>
<feature type="region of interest" description="Disordered" evidence="1">
    <location>
        <begin position="478"/>
        <end position="501"/>
    </location>
</feature>
<name>A0A6A6W5Q8_9PEZI</name>
<dbReference type="RefSeq" id="XP_033599815.1">
    <property type="nucleotide sequence ID" value="XM_033748924.1"/>
</dbReference>
<feature type="compositionally biased region" description="Low complexity" evidence="1">
    <location>
        <begin position="354"/>
        <end position="366"/>
    </location>
</feature>
<proteinExistence type="predicted"/>
<feature type="compositionally biased region" description="Polar residues" evidence="1">
    <location>
        <begin position="293"/>
        <end position="320"/>
    </location>
</feature>
<dbReference type="OrthoDB" id="5945798at2759"/>
<reference evidence="2" key="1">
    <citation type="journal article" date="2020" name="Stud. Mycol.">
        <title>101 Dothideomycetes genomes: a test case for predicting lifestyles and emergence of pathogens.</title>
        <authorList>
            <person name="Haridas S."/>
            <person name="Albert R."/>
            <person name="Binder M."/>
            <person name="Bloem J."/>
            <person name="Labutti K."/>
            <person name="Salamov A."/>
            <person name="Andreopoulos B."/>
            <person name="Baker S."/>
            <person name="Barry K."/>
            <person name="Bills G."/>
            <person name="Bluhm B."/>
            <person name="Cannon C."/>
            <person name="Castanera R."/>
            <person name="Culley D."/>
            <person name="Daum C."/>
            <person name="Ezra D."/>
            <person name="Gonzalez J."/>
            <person name="Henrissat B."/>
            <person name="Kuo A."/>
            <person name="Liang C."/>
            <person name="Lipzen A."/>
            <person name="Lutzoni F."/>
            <person name="Magnuson J."/>
            <person name="Mondo S."/>
            <person name="Nolan M."/>
            <person name="Ohm R."/>
            <person name="Pangilinan J."/>
            <person name="Park H.-J."/>
            <person name="Ramirez L."/>
            <person name="Alfaro M."/>
            <person name="Sun H."/>
            <person name="Tritt A."/>
            <person name="Yoshinaga Y."/>
            <person name="Zwiers L.-H."/>
            <person name="Turgeon B."/>
            <person name="Goodwin S."/>
            <person name="Spatafora J."/>
            <person name="Crous P."/>
            <person name="Grigoriev I."/>
        </authorList>
    </citation>
    <scope>NUCLEOTIDE SEQUENCE</scope>
    <source>
        <strain evidence="2">CBS 121739</strain>
    </source>
</reference>
<feature type="region of interest" description="Disordered" evidence="1">
    <location>
        <begin position="522"/>
        <end position="873"/>
    </location>
</feature>